<name>A0AAP7GWE9_STEMA</name>
<proteinExistence type="predicted"/>
<gene>
    <name evidence="1" type="ORF">A9K56_02830</name>
</gene>
<reference evidence="1 2" key="1">
    <citation type="submission" date="2016-05" db="EMBL/GenBank/DDBJ databases">
        <title>Draft Genome Sequences of Stenotrophomonas maltophilia Strains Sm32COP, Sm41DVV, Sm46PAILV, SmF3, SmF22, SmSOFb1 and SmCVFa1, Isolated from Different Manures, in France.</title>
        <authorList>
            <person name="Nazaret S."/>
            <person name="Bodilis J."/>
        </authorList>
    </citation>
    <scope>NUCLEOTIDE SEQUENCE [LARGE SCALE GENOMIC DNA]</scope>
    <source>
        <strain evidence="1 2">Sm41DVV</strain>
    </source>
</reference>
<evidence type="ECO:0000313" key="1">
    <source>
        <dbReference type="EMBL" id="OBU63647.1"/>
    </source>
</evidence>
<protein>
    <submittedName>
        <fullName evidence="1">Uncharacterized protein</fullName>
    </submittedName>
</protein>
<evidence type="ECO:0000313" key="2">
    <source>
        <dbReference type="Proteomes" id="UP000092125"/>
    </source>
</evidence>
<dbReference type="RefSeq" id="WP_053517578.1">
    <property type="nucleotide sequence ID" value="NZ_JAEDWE010000032.1"/>
</dbReference>
<comment type="caution">
    <text evidence="1">The sequence shown here is derived from an EMBL/GenBank/DDBJ whole genome shotgun (WGS) entry which is preliminary data.</text>
</comment>
<dbReference type="AlphaFoldDB" id="A0AAP7GWE9"/>
<dbReference type="EMBL" id="LYVI01000001">
    <property type="protein sequence ID" value="OBU63647.1"/>
    <property type="molecule type" value="Genomic_DNA"/>
</dbReference>
<accession>A0AAP7GWE9</accession>
<dbReference type="Proteomes" id="UP000092125">
    <property type="component" value="Unassembled WGS sequence"/>
</dbReference>
<organism evidence="1 2">
    <name type="scientific">Stenotrophomonas maltophilia</name>
    <name type="common">Pseudomonas maltophilia</name>
    <name type="synonym">Xanthomonas maltophilia</name>
    <dbReference type="NCBI Taxonomy" id="40324"/>
    <lineage>
        <taxon>Bacteria</taxon>
        <taxon>Pseudomonadati</taxon>
        <taxon>Pseudomonadota</taxon>
        <taxon>Gammaproteobacteria</taxon>
        <taxon>Lysobacterales</taxon>
        <taxon>Lysobacteraceae</taxon>
        <taxon>Stenotrophomonas</taxon>
        <taxon>Stenotrophomonas maltophilia group</taxon>
    </lineage>
</organism>
<sequence>MLTFSARQEALLRLPDLFDFLPKLAGEIRRDMPERVLGMDDAALLAETDRCYAYAAYELGITHLPVLVAWTKTDVGSGGELHRNAEVDIAIRHAEHPSTKAADVLGALAALHRWPKGEE</sequence>